<sequence length="1273" mass="134870">MSKGIVYGLHAFAAENEDEVSFLPGEIIHVLEKDDLYGDGWWQGRNAAGHEGLFPVAYTSPEPPSTPLPNPAATSAAVPATSSENGIEAPTSVRRRSSASVLTIPKATLDAPYEQASNKIPSPNGSLLSVNKDQQGDATPVQRSEAQRTSQPMKDTMTDLQAAIDSLEGGLRTDAGKRENSAFPELGANDHRSIRSSIVSGEDGSLYGESVHEEDRDQAAEGEVMDEAGWSAMTRKRLAEKAASENQRRLAREEEKEAQRREAEMNESSDWTTGVPPDMVYSDSDSEDDEQDQESDHAPSFSPVASSIPEPIVTAQTTPTTAQPPSTFIAPIAGLAAPLALYNENSYPSPKQLESVPALPDIATSFPTDPEPLSATPRAPASVVTPVIQQTGRVPSPVSQGGTPRSVAQALTPGEKSTAAQDMAATQPSSLAIEPSPFRTVIPDPVSPNSSSVEEGFQGASKLSDTQAPPSSAVRSTLPLQQPQRSPAAVQSVLPLSPSPQQQQQQQQPPSAFSTPVITNRASSVSSQEASIATFSPDTSVYTSEPGLSKRASSIAMGAGKAGMQGDPMDWSVDDVVDWAKRRGFDSTVWTKFQEHEITGDVLLELDLNLLKEIDIIAFGKRIKLASAIAELRPTAGSVTQLGSSLDGAAGGTPASIRSVEQSPSQQQIALNNPAASYTSVSQQQSRRASNEVHGSSGPSSEYFSLDTPPARSREFENTNSGLAGTTAVAVAGTGVVGLGLADEKTLSTGRTPSAASPGASSPGFALASAFQPTRIAEEPEVVSPIETVVSPVVPTSAESPKPANVSTDKVSTGSGSRDSGSLPASPALLNNKGSFNHRRAKQSVDESPKGSFVGNLLGNNRTGRKPAPRVSSGSGSSPTIQQSPSAGGTLSSFRRSTRDLSGGSANRKRLSTIETGSTTVSSGSPTEASAAAAPSATQTYGRALDRVPKADFSGFLKKKGERYNSWKMRYCVLVGPHFYYLKSENDSKFKGYINLQGYKVIADENAKPGEYGFRIIHDKEPTHLFSLPEQIVVREWMKALMKATITRDYSAPVVSSCNIPTMTLKEAQTMSPAPRPPSPTTRSAAQQASRRGNPNQLTARDASVLMGLSQDGKSETQRQSMPPSFRMPSSTLASAPPRPSREMRRPSSGVVAANGSRTAAAPNKSGDENIDWVNRNLPSGFPPVVSNPDSFRSGLALVRVVENITHIPSEIPVASFVVKTKQEHEDVLYRAFDYFIDAGVDMDGQHVDDVVDGNAAGINRLIDQIRARANVL</sequence>
<dbReference type="GO" id="GO:0042147">
    <property type="term" value="P:retrograde transport, endosome to Golgi"/>
    <property type="evidence" value="ECO:0007669"/>
    <property type="project" value="TreeGrafter"/>
</dbReference>
<name>A0A0F7SWL7_PHARH</name>
<dbReference type="InterPro" id="IPR013761">
    <property type="entry name" value="SAM/pointed_sf"/>
</dbReference>
<dbReference type="InterPro" id="IPR001660">
    <property type="entry name" value="SAM"/>
</dbReference>
<evidence type="ECO:0000259" key="6">
    <source>
        <dbReference type="PROSITE" id="PS50002"/>
    </source>
</evidence>
<dbReference type="InterPro" id="IPR001452">
    <property type="entry name" value="SH3_domain"/>
</dbReference>
<keyword evidence="3" id="KW-0344">Guanine-nucleotide releasing factor</keyword>
<dbReference type="SMART" id="SM00326">
    <property type="entry name" value="SH3"/>
    <property type="match status" value="1"/>
</dbReference>
<feature type="compositionally biased region" description="Polar residues" evidence="5">
    <location>
        <begin position="872"/>
        <end position="895"/>
    </location>
</feature>
<feature type="compositionally biased region" description="Polar residues" evidence="5">
    <location>
        <begin position="387"/>
        <end position="403"/>
    </location>
</feature>
<feature type="compositionally biased region" description="Polar residues" evidence="5">
    <location>
        <begin position="805"/>
        <end position="820"/>
    </location>
</feature>
<feature type="compositionally biased region" description="Polar residues" evidence="5">
    <location>
        <begin position="659"/>
        <end position="703"/>
    </location>
</feature>
<evidence type="ECO:0000256" key="3">
    <source>
        <dbReference type="ARBA" id="ARBA00022658"/>
    </source>
</evidence>
<feature type="region of interest" description="Disordered" evidence="5">
    <location>
        <begin position="794"/>
        <end position="935"/>
    </location>
</feature>
<dbReference type="SUPFAM" id="SSF50044">
    <property type="entry name" value="SH3-domain"/>
    <property type="match status" value="1"/>
</dbReference>
<feature type="region of interest" description="Disordered" evidence="5">
    <location>
        <begin position="172"/>
        <end position="327"/>
    </location>
</feature>
<reference evidence="10" key="1">
    <citation type="submission" date="2014-08" db="EMBL/GenBank/DDBJ databases">
        <authorList>
            <person name="Sharma Rahul"/>
            <person name="Thines Marco"/>
        </authorList>
    </citation>
    <scope>NUCLEOTIDE SEQUENCE</scope>
</reference>
<dbReference type="Gene3D" id="2.30.29.30">
    <property type="entry name" value="Pleckstrin-homology domain (PH domain)/Phosphotyrosine-binding domain (PTB)"/>
    <property type="match status" value="1"/>
</dbReference>
<dbReference type="SMART" id="SM00233">
    <property type="entry name" value="PH"/>
    <property type="match status" value="1"/>
</dbReference>
<feature type="compositionally biased region" description="Basic and acidic residues" evidence="5">
    <location>
        <begin position="237"/>
        <end position="264"/>
    </location>
</feature>
<dbReference type="AlphaFoldDB" id="A0A0F7SWL7"/>
<dbReference type="PROSITE" id="PS50003">
    <property type="entry name" value="PH_DOMAIN"/>
    <property type="match status" value="1"/>
</dbReference>
<dbReference type="GO" id="GO:0001881">
    <property type="term" value="P:receptor recycling"/>
    <property type="evidence" value="ECO:0007669"/>
    <property type="project" value="TreeGrafter"/>
</dbReference>
<feature type="compositionally biased region" description="Basic and acidic residues" evidence="5">
    <location>
        <begin position="210"/>
        <end position="219"/>
    </location>
</feature>
<evidence type="ECO:0000256" key="4">
    <source>
        <dbReference type="PROSITE-ProRule" id="PRU00192"/>
    </source>
</evidence>
<dbReference type="Gene3D" id="2.30.30.40">
    <property type="entry name" value="SH3 Domains"/>
    <property type="match status" value="1"/>
</dbReference>
<dbReference type="InterPro" id="IPR036028">
    <property type="entry name" value="SH3-like_dom_sf"/>
</dbReference>
<feature type="domain" description="Calponin-homology (CH)" evidence="8">
    <location>
        <begin position="1164"/>
        <end position="1271"/>
    </location>
</feature>
<dbReference type="Pfam" id="PF07647">
    <property type="entry name" value="SAM_2"/>
    <property type="match status" value="1"/>
</dbReference>
<dbReference type="PROSITE" id="PS50021">
    <property type="entry name" value="CH"/>
    <property type="match status" value="1"/>
</dbReference>
<protein>
    <submittedName>
        <fullName evidence="10">Sterile alpha motif, type 2</fullName>
    </submittedName>
</protein>
<dbReference type="GO" id="GO:0005829">
    <property type="term" value="C:cytosol"/>
    <property type="evidence" value="ECO:0007669"/>
    <property type="project" value="GOC"/>
</dbReference>
<keyword evidence="1 4" id="KW-0728">SH3 domain</keyword>
<dbReference type="InterPro" id="IPR045188">
    <property type="entry name" value="Boi1/Boi2-like"/>
</dbReference>
<dbReference type="InterPro" id="IPR001849">
    <property type="entry name" value="PH_domain"/>
</dbReference>
<dbReference type="GO" id="GO:0005802">
    <property type="term" value="C:trans-Golgi network"/>
    <property type="evidence" value="ECO:0007669"/>
    <property type="project" value="TreeGrafter"/>
</dbReference>
<feature type="compositionally biased region" description="Acidic residues" evidence="5">
    <location>
        <begin position="284"/>
        <end position="293"/>
    </location>
</feature>
<evidence type="ECO:0000256" key="5">
    <source>
        <dbReference type="SAM" id="MobiDB-lite"/>
    </source>
</evidence>
<evidence type="ECO:0000259" key="8">
    <source>
        <dbReference type="PROSITE" id="PS50021"/>
    </source>
</evidence>
<dbReference type="PANTHER" id="PTHR22902:SF27">
    <property type="entry name" value="PLECKSTRIN HOMOLOGY DOMAIN-CONTAINING FAMILY A MEMBER 3"/>
    <property type="match status" value="1"/>
</dbReference>
<feature type="region of interest" description="Disordered" evidence="5">
    <location>
        <begin position="60"/>
        <end position="100"/>
    </location>
</feature>
<evidence type="ECO:0000259" key="9">
    <source>
        <dbReference type="PROSITE" id="PS50105"/>
    </source>
</evidence>
<proteinExistence type="predicted"/>
<keyword evidence="2" id="KW-0597">Phosphoprotein</keyword>
<dbReference type="PROSITE" id="PS50105">
    <property type="entry name" value="SAM_DOMAIN"/>
    <property type="match status" value="1"/>
</dbReference>
<dbReference type="SUPFAM" id="SSF47769">
    <property type="entry name" value="SAM/Pointed domain"/>
    <property type="match status" value="1"/>
</dbReference>
<accession>A0A0F7SWL7</accession>
<dbReference type="GO" id="GO:0007032">
    <property type="term" value="P:endosome organization"/>
    <property type="evidence" value="ECO:0007669"/>
    <property type="project" value="TreeGrafter"/>
</dbReference>
<feature type="region of interest" description="Disordered" evidence="5">
    <location>
        <begin position="113"/>
        <end position="154"/>
    </location>
</feature>
<feature type="domain" description="PH" evidence="7">
    <location>
        <begin position="950"/>
        <end position="1046"/>
    </location>
</feature>
<feature type="region of interest" description="Disordered" evidence="5">
    <location>
        <begin position="344"/>
        <end position="520"/>
    </location>
</feature>
<feature type="region of interest" description="Disordered" evidence="5">
    <location>
        <begin position="643"/>
        <end position="720"/>
    </location>
</feature>
<feature type="region of interest" description="Disordered" evidence="5">
    <location>
        <begin position="1111"/>
        <end position="1170"/>
    </location>
</feature>
<dbReference type="SUPFAM" id="SSF50729">
    <property type="entry name" value="PH domain-like"/>
    <property type="match status" value="1"/>
</dbReference>
<dbReference type="CDD" id="cd13316">
    <property type="entry name" value="PH_Boi"/>
    <property type="match status" value="1"/>
</dbReference>
<feature type="compositionally biased region" description="Polar residues" evidence="5">
    <location>
        <begin position="1118"/>
        <end position="1134"/>
    </location>
</feature>
<feature type="domain" description="SH3" evidence="6">
    <location>
        <begin position="1"/>
        <end position="64"/>
    </location>
</feature>
<dbReference type="EMBL" id="LN483332">
    <property type="protein sequence ID" value="CED85055.1"/>
    <property type="molecule type" value="Genomic_DNA"/>
</dbReference>
<dbReference type="GO" id="GO:0055037">
    <property type="term" value="C:recycling endosome"/>
    <property type="evidence" value="ECO:0007669"/>
    <property type="project" value="TreeGrafter"/>
</dbReference>
<dbReference type="Pfam" id="PF00169">
    <property type="entry name" value="PH"/>
    <property type="match status" value="1"/>
</dbReference>
<organism evidence="10">
    <name type="scientific">Phaffia rhodozyma</name>
    <name type="common">Yeast</name>
    <name type="synonym">Xanthophyllomyces dendrorhous</name>
    <dbReference type="NCBI Taxonomy" id="264483"/>
    <lineage>
        <taxon>Eukaryota</taxon>
        <taxon>Fungi</taxon>
        <taxon>Dikarya</taxon>
        <taxon>Basidiomycota</taxon>
        <taxon>Agaricomycotina</taxon>
        <taxon>Tremellomycetes</taxon>
        <taxon>Cystofilobasidiales</taxon>
        <taxon>Mrakiaceae</taxon>
        <taxon>Phaffia</taxon>
    </lineage>
</organism>
<evidence type="ECO:0000256" key="1">
    <source>
        <dbReference type="ARBA" id="ARBA00022443"/>
    </source>
</evidence>
<dbReference type="InterPro" id="IPR001715">
    <property type="entry name" value="CH_dom"/>
</dbReference>
<feature type="compositionally biased region" description="Polar residues" evidence="5">
    <location>
        <begin position="461"/>
        <end position="485"/>
    </location>
</feature>
<dbReference type="SMART" id="SM00454">
    <property type="entry name" value="SAM"/>
    <property type="match status" value="1"/>
</dbReference>
<dbReference type="PROSITE" id="PS50002">
    <property type="entry name" value="SH3"/>
    <property type="match status" value="1"/>
</dbReference>
<feature type="compositionally biased region" description="Low complexity" evidence="5">
    <location>
        <begin position="490"/>
        <end position="511"/>
    </location>
</feature>
<feature type="compositionally biased region" description="Pro residues" evidence="5">
    <location>
        <begin position="61"/>
        <end position="70"/>
    </location>
</feature>
<evidence type="ECO:0000313" key="10">
    <source>
        <dbReference type="EMBL" id="CED85055.1"/>
    </source>
</evidence>
<dbReference type="GO" id="GO:0005085">
    <property type="term" value="F:guanyl-nucleotide exchange factor activity"/>
    <property type="evidence" value="ECO:0007669"/>
    <property type="project" value="UniProtKB-KW"/>
</dbReference>
<dbReference type="PANTHER" id="PTHR22902">
    <property type="entry name" value="SESQUIPEDALIAN"/>
    <property type="match status" value="1"/>
</dbReference>
<dbReference type="CDD" id="cd00174">
    <property type="entry name" value="SH3"/>
    <property type="match status" value="1"/>
</dbReference>
<dbReference type="GO" id="GO:0005769">
    <property type="term" value="C:early endosome"/>
    <property type="evidence" value="ECO:0007669"/>
    <property type="project" value="TreeGrafter"/>
</dbReference>
<dbReference type="Pfam" id="PF00018">
    <property type="entry name" value="SH3_1"/>
    <property type="match status" value="1"/>
</dbReference>
<feature type="compositionally biased region" description="Low complexity" evidence="5">
    <location>
        <begin position="71"/>
        <end position="83"/>
    </location>
</feature>
<feature type="compositionally biased region" description="Low complexity" evidence="5">
    <location>
        <begin position="314"/>
        <end position="327"/>
    </location>
</feature>
<feature type="compositionally biased region" description="Polar residues" evidence="5">
    <location>
        <begin position="115"/>
        <end position="153"/>
    </location>
</feature>
<dbReference type="Gene3D" id="1.10.150.50">
    <property type="entry name" value="Transcription Factor, Ets-1"/>
    <property type="match status" value="1"/>
</dbReference>
<feature type="domain" description="SAM" evidence="9">
    <location>
        <begin position="571"/>
        <end position="635"/>
    </location>
</feature>
<evidence type="ECO:0000259" key="7">
    <source>
        <dbReference type="PROSITE" id="PS50003"/>
    </source>
</evidence>
<feature type="region of interest" description="Disordered" evidence="5">
    <location>
        <begin position="1068"/>
        <end position="1099"/>
    </location>
</feature>
<feature type="compositionally biased region" description="Low complexity" evidence="5">
    <location>
        <begin position="913"/>
        <end position="935"/>
    </location>
</feature>
<feature type="compositionally biased region" description="Polar residues" evidence="5">
    <location>
        <begin position="418"/>
        <end position="430"/>
    </location>
</feature>
<feature type="compositionally biased region" description="Polar residues" evidence="5">
    <location>
        <begin position="1087"/>
        <end position="1099"/>
    </location>
</feature>
<evidence type="ECO:0000256" key="2">
    <source>
        <dbReference type="ARBA" id="ARBA00022553"/>
    </source>
</evidence>
<dbReference type="InterPro" id="IPR011993">
    <property type="entry name" value="PH-like_dom_sf"/>
</dbReference>